<sequence>MNTTHSPAFLKRRKFLMVLPLLILPFMTMAFWSLGGGSKPPAAEASVSKGLNMVLPDADFKNEKPVDKMSLYSQAQKDSADLIKHGLTTGESSGIAGAGRGLNPDPSELAIQAKLAQINAQVNAKPIAPAYGPGGTNTRPTPDPAMSADVAKLEALMKNMQASSGGDDSEMHQLNAMMDKILAIQNPDLVRQQHVKSSSGVPDTLFKAIPAEIAGNVKAVEGSVIELRLLDTIVLNGQRIPKGHSIFGLAIFSNQRISLEIKNIRLGNQIIPVSLTVFDKRDGMIGLNAPEALLVDAVNGGADDAIRSMQLLSMDQSIGTQVAGAGLEAAKGLFSKKVKRVKQKLPAGYPVLLRDNSKKK</sequence>
<evidence type="ECO:0000313" key="3">
    <source>
        <dbReference type="Proteomes" id="UP000199666"/>
    </source>
</evidence>
<dbReference type="Proteomes" id="UP000199666">
    <property type="component" value="Unassembled WGS sequence"/>
</dbReference>
<dbReference type="InterPro" id="IPR055407">
    <property type="entry name" value="TraM_C"/>
</dbReference>
<organism evidence="2 3">
    <name type="scientific">Pedobacter insulae</name>
    <dbReference type="NCBI Taxonomy" id="414048"/>
    <lineage>
        <taxon>Bacteria</taxon>
        <taxon>Pseudomonadati</taxon>
        <taxon>Bacteroidota</taxon>
        <taxon>Sphingobacteriia</taxon>
        <taxon>Sphingobacteriales</taxon>
        <taxon>Sphingobacteriaceae</taxon>
        <taxon>Pedobacter</taxon>
    </lineage>
</organism>
<feature type="domain" description="Conjugative transposon TraM C-terminal" evidence="1">
    <location>
        <begin position="209"/>
        <end position="354"/>
    </location>
</feature>
<keyword evidence="3" id="KW-1185">Reference proteome</keyword>
<protein>
    <submittedName>
        <fullName evidence="2">Bacteroides conjugative transposon TraM protein</fullName>
    </submittedName>
</protein>
<evidence type="ECO:0000259" key="1">
    <source>
        <dbReference type="Pfam" id="PF12508"/>
    </source>
</evidence>
<proteinExistence type="predicted"/>
<accession>A0A1I2Z6P8</accession>
<name>A0A1I2Z6P8_9SPHI</name>
<reference evidence="2 3" key="1">
    <citation type="submission" date="2016-10" db="EMBL/GenBank/DDBJ databases">
        <authorList>
            <person name="de Groot N.N."/>
        </authorList>
    </citation>
    <scope>NUCLEOTIDE SEQUENCE [LARGE SCALE GENOMIC DNA]</scope>
    <source>
        <strain evidence="2 3">DSM 18684</strain>
    </source>
</reference>
<evidence type="ECO:0000313" key="2">
    <source>
        <dbReference type="EMBL" id="SFH33588.1"/>
    </source>
</evidence>
<dbReference type="EMBL" id="FOPP01000009">
    <property type="protein sequence ID" value="SFH33588.1"/>
    <property type="molecule type" value="Genomic_DNA"/>
</dbReference>
<dbReference type="AlphaFoldDB" id="A0A1I2Z6P8"/>
<dbReference type="STRING" id="414048.SAMN04489864_10937"/>
<gene>
    <name evidence="2" type="ORF">SAMN04489864_10937</name>
</gene>
<dbReference type="Pfam" id="PF12508">
    <property type="entry name" value="Transposon_TraM"/>
    <property type="match status" value="1"/>
</dbReference>